<comment type="subcellular location">
    <subcellularLocation>
        <location evidence="1">Membrane</location>
    </subcellularLocation>
</comment>
<keyword evidence="3 7" id="KW-0472">Membrane</keyword>
<dbReference type="GO" id="GO:0046875">
    <property type="term" value="F:ephrin receptor binding"/>
    <property type="evidence" value="ECO:0007669"/>
    <property type="project" value="TreeGrafter"/>
</dbReference>
<comment type="similarity">
    <text evidence="6 7">Belongs to the ephrin family.</text>
</comment>
<evidence type="ECO:0000256" key="5">
    <source>
        <dbReference type="ARBA" id="ARBA00023180"/>
    </source>
</evidence>
<name>A0A7R9KLE4_9ACAR</name>
<dbReference type="CDD" id="cd02675">
    <property type="entry name" value="Ephrin_ectodomain"/>
    <property type="match status" value="1"/>
</dbReference>
<dbReference type="GO" id="GO:0048013">
    <property type="term" value="P:ephrin receptor signaling pathway"/>
    <property type="evidence" value="ECO:0007669"/>
    <property type="project" value="TreeGrafter"/>
</dbReference>
<dbReference type="PANTHER" id="PTHR11304">
    <property type="entry name" value="EPHRIN"/>
    <property type="match status" value="1"/>
</dbReference>
<dbReference type="GO" id="GO:0005886">
    <property type="term" value="C:plasma membrane"/>
    <property type="evidence" value="ECO:0007669"/>
    <property type="project" value="TreeGrafter"/>
</dbReference>
<evidence type="ECO:0000256" key="7">
    <source>
        <dbReference type="RuleBase" id="RU004375"/>
    </source>
</evidence>
<protein>
    <recommendedName>
        <fullName evidence="8">Ephrin RBD domain-containing protein</fullName>
    </recommendedName>
</protein>
<evidence type="ECO:0000256" key="3">
    <source>
        <dbReference type="ARBA" id="ARBA00023136"/>
    </source>
</evidence>
<comment type="caution">
    <text evidence="6">Lacks conserved residue(s) required for the propagation of feature annotation.</text>
</comment>
<dbReference type="EMBL" id="OC856725">
    <property type="protein sequence ID" value="CAD7624193.1"/>
    <property type="molecule type" value="Genomic_DNA"/>
</dbReference>
<dbReference type="InterPro" id="IPR001799">
    <property type="entry name" value="Ephrin_RBD"/>
</dbReference>
<keyword evidence="2" id="KW-0732">Signal</keyword>
<dbReference type="GO" id="GO:0007411">
    <property type="term" value="P:axon guidance"/>
    <property type="evidence" value="ECO:0007669"/>
    <property type="project" value="TreeGrafter"/>
</dbReference>
<reference evidence="9" key="1">
    <citation type="submission" date="2020-11" db="EMBL/GenBank/DDBJ databases">
        <authorList>
            <person name="Tran Van P."/>
        </authorList>
    </citation>
    <scope>NUCLEOTIDE SEQUENCE</scope>
</reference>
<accession>A0A7R9KLE4</accession>
<dbReference type="AlphaFoldDB" id="A0A7R9KLE4"/>
<evidence type="ECO:0000256" key="4">
    <source>
        <dbReference type="ARBA" id="ARBA00023157"/>
    </source>
</evidence>
<evidence type="ECO:0000313" key="9">
    <source>
        <dbReference type="EMBL" id="CAD7624193.1"/>
    </source>
</evidence>
<proteinExistence type="inferred from homology"/>
<keyword evidence="4" id="KW-1015">Disulfide bond</keyword>
<evidence type="ECO:0000256" key="6">
    <source>
        <dbReference type="PROSITE-ProRule" id="PRU00884"/>
    </source>
</evidence>
<feature type="domain" description="Ephrin RBD" evidence="8">
    <location>
        <begin position="1"/>
        <end position="131"/>
    </location>
</feature>
<dbReference type="OrthoDB" id="6250301at2759"/>
<dbReference type="InterPro" id="IPR031328">
    <property type="entry name" value="Ephrin"/>
</dbReference>
<dbReference type="PANTHER" id="PTHR11304:SF29">
    <property type="entry name" value="EPHRIN"/>
    <property type="match status" value="1"/>
</dbReference>
<gene>
    <name evidence="9" type="ORF">OSB1V03_LOCUS4639</name>
</gene>
<dbReference type="SUPFAM" id="SSF49503">
    <property type="entry name" value="Cupredoxins"/>
    <property type="match status" value="1"/>
</dbReference>
<dbReference type="Pfam" id="PF00812">
    <property type="entry name" value="Ephrin"/>
    <property type="match status" value="1"/>
</dbReference>
<dbReference type="Gene3D" id="2.60.40.420">
    <property type="entry name" value="Cupredoxins - blue copper proteins"/>
    <property type="match status" value="1"/>
</dbReference>
<evidence type="ECO:0000313" key="10">
    <source>
        <dbReference type="Proteomes" id="UP000759131"/>
    </source>
</evidence>
<keyword evidence="10" id="KW-1185">Reference proteome</keyword>
<sequence>MFKFRIDNTDHIIDVNRGNVAYEYDQVNIVCPMYSKGTREDDIETFIIYNVSKEEYDTCRVTNAMTARTIAVCDKPYLNRYYTVTFRPFTPQPGGLEFRPGQDYYFISLSNTPSQSPGRCNSHHMKVVFKVCCKRSSHLRSNSVLGEGSE</sequence>
<keyword evidence="5" id="KW-0325">Glycoprotein</keyword>
<feature type="non-terminal residue" evidence="9">
    <location>
        <position position="150"/>
    </location>
</feature>
<dbReference type="Proteomes" id="UP000759131">
    <property type="component" value="Unassembled WGS sequence"/>
</dbReference>
<dbReference type="PROSITE" id="PS51551">
    <property type="entry name" value="EPHRIN_RBD_2"/>
    <property type="match status" value="1"/>
</dbReference>
<dbReference type="PRINTS" id="PR01347">
    <property type="entry name" value="EPHRIN"/>
</dbReference>
<evidence type="ECO:0000256" key="2">
    <source>
        <dbReference type="ARBA" id="ARBA00022729"/>
    </source>
</evidence>
<dbReference type="InterPro" id="IPR008972">
    <property type="entry name" value="Cupredoxin"/>
</dbReference>
<evidence type="ECO:0000256" key="1">
    <source>
        <dbReference type="ARBA" id="ARBA00004370"/>
    </source>
</evidence>
<dbReference type="EMBL" id="CAJPIZ010002150">
    <property type="protein sequence ID" value="CAG2104623.1"/>
    <property type="molecule type" value="Genomic_DNA"/>
</dbReference>
<evidence type="ECO:0000259" key="8">
    <source>
        <dbReference type="PROSITE" id="PS51551"/>
    </source>
</evidence>
<organism evidence="9">
    <name type="scientific">Medioppia subpectinata</name>
    <dbReference type="NCBI Taxonomy" id="1979941"/>
    <lineage>
        <taxon>Eukaryota</taxon>
        <taxon>Metazoa</taxon>
        <taxon>Ecdysozoa</taxon>
        <taxon>Arthropoda</taxon>
        <taxon>Chelicerata</taxon>
        <taxon>Arachnida</taxon>
        <taxon>Acari</taxon>
        <taxon>Acariformes</taxon>
        <taxon>Sarcoptiformes</taxon>
        <taxon>Oribatida</taxon>
        <taxon>Brachypylina</taxon>
        <taxon>Oppioidea</taxon>
        <taxon>Oppiidae</taxon>
        <taxon>Medioppia</taxon>
    </lineage>
</organism>